<gene>
    <name evidence="2" type="ORF">GCM10025883_16610</name>
</gene>
<keyword evidence="1" id="KW-0472">Membrane</keyword>
<organism evidence="2 3">
    <name type="scientific">Mobilicoccus caccae</name>
    <dbReference type="NCBI Taxonomy" id="1859295"/>
    <lineage>
        <taxon>Bacteria</taxon>
        <taxon>Bacillati</taxon>
        <taxon>Actinomycetota</taxon>
        <taxon>Actinomycetes</taxon>
        <taxon>Micrococcales</taxon>
        <taxon>Dermatophilaceae</taxon>
        <taxon>Mobilicoccus</taxon>
    </lineage>
</organism>
<feature type="transmembrane region" description="Helical" evidence="1">
    <location>
        <begin position="35"/>
        <end position="54"/>
    </location>
</feature>
<feature type="transmembrane region" description="Helical" evidence="1">
    <location>
        <begin position="6"/>
        <end position="23"/>
    </location>
</feature>
<dbReference type="Proteomes" id="UP001157126">
    <property type="component" value="Unassembled WGS sequence"/>
</dbReference>
<name>A0ABQ6IRA7_9MICO</name>
<keyword evidence="3" id="KW-1185">Reference proteome</keyword>
<keyword evidence="1" id="KW-0812">Transmembrane</keyword>
<dbReference type="RefSeq" id="WP_284303492.1">
    <property type="nucleotide sequence ID" value="NZ_BSUO01000001.1"/>
</dbReference>
<comment type="caution">
    <text evidence="2">The sequence shown here is derived from an EMBL/GenBank/DDBJ whole genome shotgun (WGS) entry which is preliminary data.</text>
</comment>
<sequence>MDWQQGGMIVGALAVLYGLLVAFGLQRVSLSTRNMVVNGGAIVLLGLLVVLVFLP</sequence>
<evidence type="ECO:0000313" key="3">
    <source>
        <dbReference type="Proteomes" id="UP001157126"/>
    </source>
</evidence>
<evidence type="ECO:0000313" key="2">
    <source>
        <dbReference type="EMBL" id="GMA39616.1"/>
    </source>
</evidence>
<protein>
    <submittedName>
        <fullName evidence="2">Uncharacterized protein</fullName>
    </submittedName>
</protein>
<dbReference type="EMBL" id="BSUO01000001">
    <property type="protein sequence ID" value="GMA39616.1"/>
    <property type="molecule type" value="Genomic_DNA"/>
</dbReference>
<accession>A0ABQ6IRA7</accession>
<proteinExistence type="predicted"/>
<reference evidence="3" key="1">
    <citation type="journal article" date="2019" name="Int. J. Syst. Evol. Microbiol.">
        <title>The Global Catalogue of Microorganisms (GCM) 10K type strain sequencing project: providing services to taxonomists for standard genome sequencing and annotation.</title>
        <authorList>
            <consortium name="The Broad Institute Genomics Platform"/>
            <consortium name="The Broad Institute Genome Sequencing Center for Infectious Disease"/>
            <person name="Wu L."/>
            <person name="Ma J."/>
        </authorList>
    </citation>
    <scope>NUCLEOTIDE SEQUENCE [LARGE SCALE GENOMIC DNA]</scope>
    <source>
        <strain evidence="3">NBRC 113072</strain>
    </source>
</reference>
<keyword evidence="1" id="KW-1133">Transmembrane helix</keyword>
<evidence type="ECO:0000256" key="1">
    <source>
        <dbReference type="SAM" id="Phobius"/>
    </source>
</evidence>